<dbReference type="CDD" id="cd05819">
    <property type="entry name" value="NHL"/>
    <property type="match status" value="1"/>
</dbReference>
<evidence type="ECO:0000256" key="2">
    <source>
        <dbReference type="ARBA" id="ARBA00022737"/>
    </source>
</evidence>
<keyword evidence="1" id="KW-0732">Signal</keyword>
<dbReference type="SUPFAM" id="SSF101898">
    <property type="entry name" value="NHL repeat"/>
    <property type="match status" value="1"/>
</dbReference>
<sequence>METSTDSSLCSTCNKHSAKYCCTGCKNYFCPKDFRQHEQQLAIKFDDEIVRSHDELLDQIQKLEKSNNFSLDIFNRIEQWKKTTISKVEKAAEKAYQELSELIDKQRIAITKQLEPITQEIRSRREDENFVENDIDRLRRKINALDQTLKQFVQNDIPKSIIINRDQINWNQLIYIRGMKGEQQNSSLVRTANLNSFLTRIHNSVIVAGGSGEGNTMNQLKKPWGLCVDDDHTVYIADCSNHRIMEWKHGAMVGTVITDGNEQGNRPKQLNGPRDVTIDKERNSFIICDYDNERVIRWPRQKGANGETIIANVRCHGLTMDDRGFLYVVDENNHEVRRYRMGENQGTVIAGGNGRGNDFNQLCNPTYVFVDRDHSVFVSDTNNHRVMKWKEGAKQGIVVAGGQGQGSSLKQLSYPYGIVVDQLGTVYVADCLNNRIMRWFEGSTQGSVFVGGNVAGTQLNELSGPVDTVRKEFESFIAKVKYVY</sequence>
<dbReference type="Gene3D" id="2.120.10.30">
    <property type="entry name" value="TolB, C-terminal domain"/>
    <property type="match status" value="2"/>
</dbReference>
<evidence type="ECO:0000256" key="5">
    <source>
        <dbReference type="SAM" id="Coils"/>
    </source>
</evidence>
<dbReference type="Proteomes" id="UP000663889">
    <property type="component" value="Unassembled WGS sequence"/>
</dbReference>
<dbReference type="PANTHER" id="PTHR10680">
    <property type="entry name" value="PEPTIDYL-GLYCINE ALPHA-AMIDATING MONOOXYGENASE"/>
    <property type="match status" value="1"/>
</dbReference>
<dbReference type="InterPro" id="IPR011042">
    <property type="entry name" value="6-blade_b-propeller_TolB-like"/>
</dbReference>
<feature type="coiled-coil region" evidence="5">
    <location>
        <begin position="85"/>
        <end position="155"/>
    </location>
</feature>
<dbReference type="PROSITE" id="PS51125">
    <property type="entry name" value="NHL"/>
    <property type="match status" value="1"/>
</dbReference>
<gene>
    <name evidence="6" type="ORF">SEV965_LOCUS3177</name>
</gene>
<reference evidence="6" key="1">
    <citation type="submission" date="2021-02" db="EMBL/GenBank/DDBJ databases">
        <authorList>
            <person name="Nowell W R."/>
        </authorList>
    </citation>
    <scope>NUCLEOTIDE SEQUENCE</scope>
</reference>
<keyword evidence="5" id="KW-0175">Coiled coil</keyword>
<evidence type="ECO:0000256" key="3">
    <source>
        <dbReference type="ARBA" id="ARBA00023180"/>
    </source>
</evidence>
<dbReference type="PANTHER" id="PTHR10680:SF14">
    <property type="entry name" value="PEPTIDYL-GLYCINE ALPHA-AMIDATING MONOOXYGENASE"/>
    <property type="match status" value="1"/>
</dbReference>
<comment type="caution">
    <text evidence="6">The sequence shown here is derived from an EMBL/GenBank/DDBJ whole genome shotgun (WGS) entry which is preliminary data.</text>
</comment>
<evidence type="ECO:0000256" key="1">
    <source>
        <dbReference type="ARBA" id="ARBA00022729"/>
    </source>
</evidence>
<evidence type="ECO:0000256" key="4">
    <source>
        <dbReference type="PROSITE-ProRule" id="PRU00504"/>
    </source>
</evidence>
<name>A0A813W8M9_9BILA</name>
<dbReference type="Pfam" id="PF01436">
    <property type="entry name" value="NHL"/>
    <property type="match status" value="2"/>
</dbReference>
<protein>
    <submittedName>
        <fullName evidence="6">Uncharacterized protein</fullName>
    </submittedName>
</protein>
<dbReference type="InterPro" id="IPR001258">
    <property type="entry name" value="NHL_repeat"/>
</dbReference>
<dbReference type="EMBL" id="CAJNOU010000080">
    <property type="protein sequence ID" value="CAF0852394.1"/>
    <property type="molecule type" value="Genomic_DNA"/>
</dbReference>
<dbReference type="AlphaFoldDB" id="A0A813W8M9"/>
<dbReference type="CDD" id="cd19757">
    <property type="entry name" value="Bbox1"/>
    <property type="match status" value="1"/>
</dbReference>
<evidence type="ECO:0000313" key="7">
    <source>
        <dbReference type="Proteomes" id="UP000663889"/>
    </source>
</evidence>
<organism evidence="6 7">
    <name type="scientific">Rotaria sordida</name>
    <dbReference type="NCBI Taxonomy" id="392033"/>
    <lineage>
        <taxon>Eukaryota</taxon>
        <taxon>Metazoa</taxon>
        <taxon>Spiralia</taxon>
        <taxon>Gnathifera</taxon>
        <taxon>Rotifera</taxon>
        <taxon>Eurotatoria</taxon>
        <taxon>Bdelloidea</taxon>
        <taxon>Philodinida</taxon>
        <taxon>Philodinidae</taxon>
        <taxon>Rotaria</taxon>
    </lineage>
</organism>
<feature type="repeat" description="NHL" evidence="4">
    <location>
        <begin position="219"/>
        <end position="244"/>
    </location>
</feature>
<accession>A0A813W8M9</accession>
<keyword evidence="3" id="KW-0325">Glycoprotein</keyword>
<evidence type="ECO:0000313" key="6">
    <source>
        <dbReference type="EMBL" id="CAF0852394.1"/>
    </source>
</evidence>
<keyword evidence="2" id="KW-0677">Repeat</keyword>
<proteinExistence type="predicted"/>